<organism evidence="5 6">
    <name type="scientific">Cellulomonas aerilata</name>
    <dbReference type="NCBI Taxonomy" id="515326"/>
    <lineage>
        <taxon>Bacteria</taxon>
        <taxon>Bacillati</taxon>
        <taxon>Actinomycetota</taxon>
        <taxon>Actinomycetes</taxon>
        <taxon>Micrococcales</taxon>
        <taxon>Cellulomonadaceae</taxon>
        <taxon>Cellulomonas</taxon>
    </lineage>
</organism>
<dbReference type="Gene3D" id="3.40.50.360">
    <property type="match status" value="1"/>
</dbReference>
<dbReference type="PIRSF" id="PIRSF005087">
    <property type="entry name" value="NrdI"/>
    <property type="match status" value="1"/>
</dbReference>
<reference evidence="5 6" key="1">
    <citation type="submission" date="2019-07" db="EMBL/GenBank/DDBJ databases">
        <title>Whole genome shotgun sequence of Cellulomonas aerilata NBRC 106308.</title>
        <authorList>
            <person name="Hosoyama A."/>
            <person name="Uohara A."/>
            <person name="Ohji S."/>
            <person name="Ichikawa N."/>
        </authorList>
    </citation>
    <scope>NUCLEOTIDE SEQUENCE [LARGE SCALE GENOMIC DNA]</scope>
    <source>
        <strain evidence="5 6">NBRC 106308</strain>
    </source>
</reference>
<gene>
    <name evidence="4 5" type="primary">nrdI</name>
    <name evidence="5" type="ORF">CAE01nite_03530</name>
</gene>
<dbReference type="NCBIfam" id="TIGR00333">
    <property type="entry name" value="nrdI"/>
    <property type="match status" value="1"/>
</dbReference>
<comment type="similarity">
    <text evidence="2 4">Belongs to the NrdI family.</text>
</comment>
<sequence length="138" mass="15201">MSSLVYFSSASENTHRFMEKLGLPAQRIPLTPGEPPLRVTEPYVLVLPTYGSGKEGGAVPRQVVRFLNDPANRALIRGVIAAGNTNFGETYLLAGHIISAKCSVPFLYGFEIMGTPQDVIRVREGLGQFWQRQRQIPA</sequence>
<name>A0A512D814_9CELL</name>
<dbReference type="InterPro" id="IPR029039">
    <property type="entry name" value="Flavoprotein-like_sf"/>
</dbReference>
<evidence type="ECO:0000256" key="3">
    <source>
        <dbReference type="ARBA" id="ARBA00020129"/>
    </source>
</evidence>
<evidence type="ECO:0000256" key="2">
    <source>
        <dbReference type="ARBA" id="ARBA00009942"/>
    </source>
</evidence>
<accession>A0A512D814</accession>
<dbReference type="PANTHER" id="PTHR37297:SF1">
    <property type="entry name" value="PROTEIN NRDI"/>
    <property type="match status" value="1"/>
</dbReference>
<dbReference type="AlphaFoldDB" id="A0A512D814"/>
<proteinExistence type="inferred from homology"/>
<evidence type="ECO:0000313" key="5">
    <source>
        <dbReference type="EMBL" id="GEO32628.1"/>
    </source>
</evidence>
<dbReference type="EMBL" id="BJYY01000001">
    <property type="protein sequence ID" value="GEO32628.1"/>
    <property type="molecule type" value="Genomic_DNA"/>
</dbReference>
<dbReference type="Pfam" id="PF07972">
    <property type="entry name" value="Flavodoxin_NdrI"/>
    <property type="match status" value="1"/>
</dbReference>
<dbReference type="InterPro" id="IPR020852">
    <property type="entry name" value="RNR_Ib_NrdI_bac"/>
</dbReference>
<keyword evidence="6" id="KW-1185">Reference proteome</keyword>
<dbReference type="OrthoDB" id="350535at2"/>
<comment type="function">
    <text evidence="1 4">Probably involved in ribonucleotide reductase function.</text>
</comment>
<dbReference type="SUPFAM" id="SSF52218">
    <property type="entry name" value="Flavoproteins"/>
    <property type="match status" value="1"/>
</dbReference>
<evidence type="ECO:0000256" key="4">
    <source>
        <dbReference type="HAMAP-Rule" id="MF_00128"/>
    </source>
</evidence>
<dbReference type="InterPro" id="IPR004465">
    <property type="entry name" value="RNR_NrdI"/>
</dbReference>
<dbReference type="HAMAP" id="MF_00128">
    <property type="entry name" value="NrdI"/>
    <property type="match status" value="1"/>
</dbReference>
<dbReference type="PANTHER" id="PTHR37297">
    <property type="entry name" value="PROTEIN NRDI"/>
    <property type="match status" value="1"/>
</dbReference>
<evidence type="ECO:0000313" key="6">
    <source>
        <dbReference type="Proteomes" id="UP000321181"/>
    </source>
</evidence>
<dbReference type="Proteomes" id="UP000321181">
    <property type="component" value="Unassembled WGS sequence"/>
</dbReference>
<dbReference type="GO" id="GO:0010181">
    <property type="term" value="F:FMN binding"/>
    <property type="evidence" value="ECO:0007669"/>
    <property type="project" value="InterPro"/>
</dbReference>
<dbReference type="RefSeq" id="WP_146899004.1">
    <property type="nucleotide sequence ID" value="NZ_BAAARM010000001.1"/>
</dbReference>
<comment type="caution">
    <text evidence="5">The sequence shown here is derived from an EMBL/GenBank/DDBJ whole genome shotgun (WGS) entry which is preliminary data.</text>
</comment>
<protein>
    <recommendedName>
        <fullName evidence="3 4">Protein NrdI</fullName>
    </recommendedName>
</protein>
<evidence type="ECO:0000256" key="1">
    <source>
        <dbReference type="ARBA" id="ARBA00003999"/>
    </source>
</evidence>